<dbReference type="InterPro" id="IPR058245">
    <property type="entry name" value="NreC/VraR/RcsB-like_REC"/>
</dbReference>
<dbReference type="GO" id="GO:0000160">
    <property type="term" value="P:phosphorelay signal transduction system"/>
    <property type="evidence" value="ECO:0007669"/>
    <property type="project" value="InterPro"/>
</dbReference>
<dbReference type="CDD" id="cd17535">
    <property type="entry name" value="REC_NarL-like"/>
    <property type="match status" value="1"/>
</dbReference>
<dbReference type="SUPFAM" id="SSF46894">
    <property type="entry name" value="C-terminal effector domain of the bipartite response regulators"/>
    <property type="match status" value="1"/>
</dbReference>
<evidence type="ECO:0000313" key="6">
    <source>
        <dbReference type="EMBL" id="KQK27131.1"/>
    </source>
</evidence>
<reference evidence="6 7" key="1">
    <citation type="submission" date="2015-10" db="EMBL/GenBank/DDBJ databases">
        <title>Chryseobacterium aquaticum genome.</title>
        <authorList>
            <person name="Newman J.D."/>
            <person name="Ferguson M.B."/>
            <person name="Miller J.R."/>
        </authorList>
    </citation>
    <scope>NUCLEOTIDE SEQUENCE [LARGE SCALE GENOMIC DNA]</scope>
    <source>
        <strain evidence="6 7">KCTC 12483</strain>
    </source>
</reference>
<evidence type="ECO:0000256" key="3">
    <source>
        <dbReference type="PROSITE-ProRule" id="PRU00169"/>
    </source>
</evidence>
<comment type="caution">
    <text evidence="6">The sequence shown here is derived from an EMBL/GenBank/DDBJ whole genome shotgun (WGS) entry which is preliminary data.</text>
</comment>
<dbReference type="Gene3D" id="3.40.50.2300">
    <property type="match status" value="1"/>
</dbReference>
<evidence type="ECO:0000256" key="1">
    <source>
        <dbReference type="ARBA" id="ARBA00022553"/>
    </source>
</evidence>
<keyword evidence="1 3" id="KW-0597">Phosphoprotein</keyword>
<gene>
    <name evidence="6" type="ORF">AR438_02690</name>
</gene>
<dbReference type="PANTHER" id="PTHR43214">
    <property type="entry name" value="TWO-COMPONENT RESPONSE REGULATOR"/>
    <property type="match status" value="1"/>
</dbReference>
<dbReference type="PRINTS" id="PR00038">
    <property type="entry name" value="HTHLUXR"/>
</dbReference>
<dbReference type="InterPro" id="IPR016032">
    <property type="entry name" value="Sig_transdc_resp-reg_C-effctor"/>
</dbReference>
<dbReference type="SUPFAM" id="SSF52172">
    <property type="entry name" value="CheY-like"/>
    <property type="match status" value="1"/>
</dbReference>
<dbReference type="SMART" id="SM00421">
    <property type="entry name" value="HTH_LUXR"/>
    <property type="match status" value="1"/>
</dbReference>
<feature type="modified residue" description="4-aspartylphosphate" evidence="3">
    <location>
        <position position="55"/>
    </location>
</feature>
<dbReference type="PANTHER" id="PTHR43214:SF43">
    <property type="entry name" value="TWO-COMPONENT RESPONSE REGULATOR"/>
    <property type="match status" value="1"/>
</dbReference>
<name>A0A0Q3KBG5_9FLAO</name>
<dbReference type="PROSITE" id="PS50110">
    <property type="entry name" value="RESPONSE_REGULATORY"/>
    <property type="match status" value="1"/>
</dbReference>
<dbReference type="STRING" id="452084.AR438_02690"/>
<dbReference type="CDD" id="cd06170">
    <property type="entry name" value="LuxR_C_like"/>
    <property type="match status" value="1"/>
</dbReference>
<dbReference type="InterPro" id="IPR000792">
    <property type="entry name" value="Tscrpt_reg_LuxR_C"/>
</dbReference>
<feature type="domain" description="Response regulatory" evidence="5">
    <location>
        <begin position="4"/>
        <end position="120"/>
    </location>
</feature>
<proteinExistence type="predicted"/>
<dbReference type="GO" id="GO:0006355">
    <property type="term" value="P:regulation of DNA-templated transcription"/>
    <property type="evidence" value="ECO:0007669"/>
    <property type="project" value="InterPro"/>
</dbReference>
<dbReference type="PROSITE" id="PS50043">
    <property type="entry name" value="HTH_LUXR_2"/>
    <property type="match status" value="1"/>
</dbReference>
<evidence type="ECO:0000259" key="4">
    <source>
        <dbReference type="PROSITE" id="PS50043"/>
    </source>
</evidence>
<dbReference type="EMBL" id="LLYZ01000002">
    <property type="protein sequence ID" value="KQK27131.1"/>
    <property type="molecule type" value="Genomic_DNA"/>
</dbReference>
<dbReference type="SMART" id="SM00448">
    <property type="entry name" value="REC"/>
    <property type="match status" value="1"/>
</dbReference>
<organism evidence="6 7">
    <name type="scientific">Chryseobacterium aquaticum</name>
    <dbReference type="NCBI Taxonomy" id="452084"/>
    <lineage>
        <taxon>Bacteria</taxon>
        <taxon>Pseudomonadati</taxon>
        <taxon>Bacteroidota</taxon>
        <taxon>Flavobacteriia</taxon>
        <taxon>Flavobacteriales</taxon>
        <taxon>Weeksellaceae</taxon>
        <taxon>Chryseobacterium group</taxon>
        <taxon>Chryseobacterium</taxon>
    </lineage>
</organism>
<sequence length="212" mass="24084">MKIKIAFVEDNNLFYQSLKLLLLESEEFDIVGMFSNAESLIKDFPYILPEIVLMDINLPGISGVEAVSVIKKDYPETKLIILTVLEDDDNVFNSLKAGADGYLLKKDSLEKITEKILLIQEGGAPITSSIAKKIIDYFKSENDRNNYLEINTLTPRELEVLNHISNGLLNKEIADKLFLSIDAIKKIAQSIYEKLQVRNRSEAIKKYLNNKK</sequence>
<keyword evidence="7" id="KW-1185">Reference proteome</keyword>
<dbReference type="GO" id="GO:0003677">
    <property type="term" value="F:DNA binding"/>
    <property type="evidence" value="ECO:0007669"/>
    <property type="project" value="UniProtKB-KW"/>
</dbReference>
<dbReference type="InterPro" id="IPR011006">
    <property type="entry name" value="CheY-like_superfamily"/>
</dbReference>
<keyword evidence="2" id="KW-0238">DNA-binding</keyword>
<evidence type="ECO:0008006" key="8">
    <source>
        <dbReference type="Google" id="ProtNLM"/>
    </source>
</evidence>
<feature type="domain" description="HTH luxR-type" evidence="4">
    <location>
        <begin position="146"/>
        <end position="211"/>
    </location>
</feature>
<dbReference type="InterPro" id="IPR001789">
    <property type="entry name" value="Sig_transdc_resp-reg_receiver"/>
</dbReference>
<dbReference type="RefSeq" id="WP_056011603.1">
    <property type="nucleotide sequence ID" value="NZ_LLYZ01000002.1"/>
</dbReference>
<accession>A0A0Q3KBG5</accession>
<dbReference type="InterPro" id="IPR039420">
    <property type="entry name" value="WalR-like"/>
</dbReference>
<dbReference type="Pfam" id="PF00072">
    <property type="entry name" value="Response_reg"/>
    <property type="match status" value="1"/>
</dbReference>
<dbReference type="Pfam" id="PF00196">
    <property type="entry name" value="GerE"/>
    <property type="match status" value="1"/>
</dbReference>
<dbReference type="AlphaFoldDB" id="A0A0Q3KBG5"/>
<evidence type="ECO:0000256" key="2">
    <source>
        <dbReference type="ARBA" id="ARBA00023125"/>
    </source>
</evidence>
<evidence type="ECO:0000259" key="5">
    <source>
        <dbReference type="PROSITE" id="PS50110"/>
    </source>
</evidence>
<dbReference type="Proteomes" id="UP000051682">
    <property type="component" value="Unassembled WGS sequence"/>
</dbReference>
<dbReference type="OrthoDB" id="9797341at2"/>
<protein>
    <recommendedName>
        <fullName evidence="8">LuxR family transcriptional regulator</fullName>
    </recommendedName>
</protein>
<evidence type="ECO:0000313" key="7">
    <source>
        <dbReference type="Proteomes" id="UP000051682"/>
    </source>
</evidence>